<feature type="region of interest" description="Disordered" evidence="2">
    <location>
        <begin position="1"/>
        <end position="30"/>
    </location>
</feature>
<protein>
    <recommendedName>
        <fullName evidence="5">DUF3560 domain-containing protein</fullName>
    </recommendedName>
</protein>
<organism evidence="3 4">
    <name type="scientific">Parapedobacter koreensis</name>
    <dbReference type="NCBI Taxonomy" id="332977"/>
    <lineage>
        <taxon>Bacteria</taxon>
        <taxon>Pseudomonadati</taxon>
        <taxon>Bacteroidota</taxon>
        <taxon>Sphingobacteriia</taxon>
        <taxon>Sphingobacteriales</taxon>
        <taxon>Sphingobacteriaceae</taxon>
        <taxon>Parapedobacter</taxon>
    </lineage>
</organism>
<dbReference type="Proteomes" id="UP000198916">
    <property type="component" value="Unassembled WGS sequence"/>
</dbReference>
<feature type="coiled-coil region" evidence="1">
    <location>
        <begin position="102"/>
        <end position="129"/>
    </location>
</feature>
<gene>
    <name evidence="3" type="ORF">SAMN05421740_101289</name>
</gene>
<evidence type="ECO:0008006" key="5">
    <source>
        <dbReference type="Google" id="ProtNLM"/>
    </source>
</evidence>
<dbReference type="EMBL" id="FNZR01000001">
    <property type="protein sequence ID" value="SEK23185.1"/>
    <property type="molecule type" value="Genomic_DNA"/>
</dbReference>
<dbReference type="RefSeq" id="WP_090602194.1">
    <property type="nucleotide sequence ID" value="NZ_FNZR01000001.1"/>
</dbReference>
<dbReference type="InterPro" id="IPR021944">
    <property type="entry name" value="DUF3560"/>
</dbReference>
<reference evidence="4" key="1">
    <citation type="submission" date="2016-10" db="EMBL/GenBank/DDBJ databases">
        <authorList>
            <person name="Varghese N."/>
            <person name="Submissions S."/>
        </authorList>
    </citation>
    <scope>NUCLEOTIDE SEQUENCE [LARGE SCALE GENOMIC DNA]</scope>
    <source>
        <strain evidence="4">Jip14</strain>
    </source>
</reference>
<keyword evidence="4" id="KW-1185">Reference proteome</keyword>
<evidence type="ECO:0000256" key="1">
    <source>
        <dbReference type="SAM" id="Coils"/>
    </source>
</evidence>
<feature type="compositionally biased region" description="Basic and acidic residues" evidence="2">
    <location>
        <begin position="1"/>
        <end position="25"/>
    </location>
</feature>
<dbReference type="OrthoDB" id="9803716at2"/>
<keyword evidence="1" id="KW-0175">Coiled coil</keyword>
<accession>A0A1H7FIR2</accession>
<sequence length="261" mass="30518">MKHDFEQRRQKRIENAKNRAKKNEQEAESLYKSATEMASVIPFGQPILVGHHSEKRDRNFRDKIHNTFGKSFEKQDKAKYYEEKAETIETNTDIFSDDPDALQKLEARLRELQESQEFMKAANKCLKKKDKEGFFSLPHASEKLWQEINTPDVMGEIGFAHYKLSNNNANIRRIKQRIEQLRKLQERQPFDKTINGVRIVENLGANRLQMVFDGKPSAEVRKQLKSNGFRWSPNEGAWQRHISNWALYIAKQIAEGLANDN</sequence>
<dbReference type="AlphaFoldDB" id="A0A1H7FIR2"/>
<name>A0A1H7FIR2_9SPHI</name>
<evidence type="ECO:0000256" key="2">
    <source>
        <dbReference type="SAM" id="MobiDB-lite"/>
    </source>
</evidence>
<evidence type="ECO:0000313" key="3">
    <source>
        <dbReference type="EMBL" id="SEK23185.1"/>
    </source>
</evidence>
<dbReference type="STRING" id="332977.SAMN05421740_101289"/>
<dbReference type="Pfam" id="PF12083">
    <property type="entry name" value="DUF3560"/>
    <property type="match status" value="1"/>
</dbReference>
<proteinExistence type="predicted"/>
<evidence type="ECO:0000313" key="4">
    <source>
        <dbReference type="Proteomes" id="UP000198916"/>
    </source>
</evidence>